<keyword evidence="4 8" id="KW-1133">Transmembrane helix</keyword>
<feature type="compositionally biased region" description="Polar residues" evidence="7">
    <location>
        <begin position="17"/>
        <end position="27"/>
    </location>
</feature>
<feature type="transmembrane region" description="Helical" evidence="8">
    <location>
        <begin position="345"/>
        <end position="370"/>
    </location>
</feature>
<accession>A0ABM0H0L2</accession>
<evidence type="ECO:0000256" key="2">
    <source>
        <dbReference type="ARBA" id="ARBA00022448"/>
    </source>
</evidence>
<comment type="similarity">
    <text evidence="6">Belongs to the sodium:neurotransmitter symporter (SNF) (TC 2.A.22) family.</text>
</comment>
<dbReference type="InterPro" id="IPR000175">
    <property type="entry name" value="Na/ntran_symport"/>
</dbReference>
<evidence type="ECO:0000256" key="5">
    <source>
        <dbReference type="ARBA" id="ARBA00023136"/>
    </source>
</evidence>
<feature type="transmembrane region" description="Helical" evidence="8">
    <location>
        <begin position="131"/>
        <end position="159"/>
    </location>
</feature>
<reference evidence="10" key="1">
    <citation type="submission" date="2025-08" db="UniProtKB">
        <authorList>
            <consortium name="RefSeq"/>
        </authorList>
    </citation>
    <scope>IDENTIFICATION</scope>
    <source>
        <tissue evidence="10">Testes</tissue>
    </source>
</reference>
<feature type="transmembrane region" description="Helical" evidence="8">
    <location>
        <begin position="89"/>
        <end position="110"/>
    </location>
</feature>
<dbReference type="InterPro" id="IPR037272">
    <property type="entry name" value="SNS_sf"/>
</dbReference>
<protein>
    <recommendedName>
        <fullName evidence="6">Transporter</fullName>
    </recommendedName>
</protein>
<feature type="transmembrane region" description="Helical" evidence="8">
    <location>
        <begin position="404"/>
        <end position="425"/>
    </location>
</feature>
<gene>
    <name evidence="10" type="primary">LOC100374554</name>
</gene>
<dbReference type="NCBIfam" id="NF037979">
    <property type="entry name" value="Na_transp"/>
    <property type="match status" value="1"/>
</dbReference>
<proteinExistence type="inferred from homology"/>
<name>A0ABM0H0L2_SACKO</name>
<keyword evidence="3 6" id="KW-0812">Transmembrane</keyword>
<comment type="subcellular location">
    <subcellularLocation>
        <location evidence="1">Membrane</location>
        <topology evidence="1">Multi-pass membrane protein</topology>
    </subcellularLocation>
</comment>
<feature type="transmembrane region" description="Helical" evidence="8">
    <location>
        <begin position="561"/>
        <end position="582"/>
    </location>
</feature>
<feature type="transmembrane region" description="Helical" evidence="8">
    <location>
        <begin position="59"/>
        <end position="77"/>
    </location>
</feature>
<evidence type="ECO:0000256" key="7">
    <source>
        <dbReference type="SAM" id="MobiDB-lite"/>
    </source>
</evidence>
<keyword evidence="2 6" id="KW-0813">Transport</keyword>
<dbReference type="Proteomes" id="UP000694865">
    <property type="component" value="Unplaced"/>
</dbReference>
<dbReference type="PANTHER" id="PTHR11616">
    <property type="entry name" value="SODIUM/CHLORIDE DEPENDENT TRANSPORTER"/>
    <property type="match status" value="1"/>
</dbReference>
<feature type="region of interest" description="Disordered" evidence="7">
    <location>
        <begin position="1"/>
        <end position="50"/>
    </location>
</feature>
<keyword evidence="5 8" id="KW-0472">Membrane</keyword>
<dbReference type="GeneID" id="100374554"/>
<feature type="transmembrane region" description="Helical" evidence="8">
    <location>
        <begin position="519"/>
        <end position="541"/>
    </location>
</feature>
<sequence length="633" mass="71742">MSEDSSTQKAMELDKMSNGSTEIIENNQDVEGDIEESQKEDLNENTSNERGGWDSKADFIMVCIGYAVGLGNIWRFPYMVYKNGGGAFLIPYFLCLVFLGIPMFYLEIGLGQYLQLGGISVWQIVPCFKGVGYASASVACIMNVYYIVIIAWILVYLFFSFFPTLPWTVCDAYWNDIYCYDYTYHNTTNNATQFCTGEYNNITINMTDSESPSEQFWNNFVLQMSDGIHDIGSLVWYLVVALTVAWLLTYACIVKGVKTTGKIVWFTTTFPYVIITILLIRSATLPGADEGIYYYIVPDWEKLLDPQVWVDAASQIFFSLGVGISSLISLGSYNKYSNNIVIDSLVVCFVNCGTSFYAGFMVFATLGFMAHEQNVEVSEVVDSGPGLTFITVPTAIAEMPGAQFWSILFFFMLLLLGLDSQFCVVEGFYTCLCDEYPKYLRKHRPLCLAILCVIYFFVALPCLTNAGIYFFELLNVYGAGGYVLLWVALWECITICYVYGIKKFMRGMHHMLQKKPSYFWPISWCLSIPVILILIQLFSFVSYSGAMYGEDYHYPVWGEVLGWLMAVFSMHWVVTYFIYSIIVTPGNMKQRWYTATHPRPHLVIHGLNGSKEDVEGSLPPTNENVVIDESTDL</sequence>
<dbReference type="PROSITE" id="PS50267">
    <property type="entry name" value="NA_NEUROTRAN_SYMP_3"/>
    <property type="match status" value="1"/>
</dbReference>
<dbReference type="Pfam" id="PF00209">
    <property type="entry name" value="SNF"/>
    <property type="match status" value="1"/>
</dbReference>
<evidence type="ECO:0000256" key="3">
    <source>
        <dbReference type="ARBA" id="ARBA00022692"/>
    </source>
</evidence>
<keyword evidence="9" id="KW-1185">Reference proteome</keyword>
<dbReference type="PROSITE" id="PS00610">
    <property type="entry name" value="NA_NEUROTRAN_SYMP_1"/>
    <property type="match status" value="1"/>
</dbReference>
<feature type="transmembrane region" description="Helical" evidence="8">
    <location>
        <begin position="234"/>
        <end position="254"/>
    </location>
</feature>
<dbReference type="RefSeq" id="XP_002741555.1">
    <property type="nucleotide sequence ID" value="XM_002741509.2"/>
</dbReference>
<feature type="transmembrane region" description="Helical" evidence="8">
    <location>
        <begin position="446"/>
        <end position="471"/>
    </location>
</feature>
<evidence type="ECO:0000256" key="4">
    <source>
        <dbReference type="ARBA" id="ARBA00022989"/>
    </source>
</evidence>
<dbReference type="SUPFAM" id="SSF161070">
    <property type="entry name" value="SNF-like"/>
    <property type="match status" value="1"/>
</dbReference>
<feature type="transmembrane region" description="Helical" evidence="8">
    <location>
        <begin position="263"/>
        <end position="280"/>
    </location>
</feature>
<evidence type="ECO:0000256" key="6">
    <source>
        <dbReference type="RuleBase" id="RU003732"/>
    </source>
</evidence>
<evidence type="ECO:0000256" key="1">
    <source>
        <dbReference type="ARBA" id="ARBA00004141"/>
    </source>
</evidence>
<organism evidence="9 10">
    <name type="scientific">Saccoglossus kowalevskii</name>
    <name type="common">Acorn worm</name>
    <dbReference type="NCBI Taxonomy" id="10224"/>
    <lineage>
        <taxon>Eukaryota</taxon>
        <taxon>Metazoa</taxon>
        <taxon>Hemichordata</taxon>
        <taxon>Enteropneusta</taxon>
        <taxon>Harrimaniidae</taxon>
        <taxon>Saccoglossus</taxon>
    </lineage>
</organism>
<keyword evidence="6" id="KW-0769">Symport</keyword>
<evidence type="ECO:0000313" key="9">
    <source>
        <dbReference type="Proteomes" id="UP000694865"/>
    </source>
</evidence>
<evidence type="ECO:0000256" key="8">
    <source>
        <dbReference type="SAM" id="Phobius"/>
    </source>
</evidence>
<dbReference type="PANTHER" id="PTHR11616:SF254">
    <property type="entry name" value="TRANSPORTER"/>
    <property type="match status" value="1"/>
</dbReference>
<evidence type="ECO:0000313" key="10">
    <source>
        <dbReference type="RefSeq" id="XP_002741555.1"/>
    </source>
</evidence>
<feature type="transmembrane region" description="Helical" evidence="8">
    <location>
        <begin position="477"/>
        <end position="499"/>
    </location>
</feature>
<dbReference type="PRINTS" id="PR00176">
    <property type="entry name" value="NANEUSMPORT"/>
</dbReference>
<feature type="transmembrane region" description="Helical" evidence="8">
    <location>
        <begin position="312"/>
        <end position="333"/>
    </location>
</feature>